<protein>
    <recommendedName>
        <fullName evidence="3">DUF4375 domain-containing protein</fullName>
    </recommendedName>
</protein>
<sequence>MRFIIIILVSISNIICGCKEKSTDNSSKNINTPNEIIDYPNGIIDDTDIAFGIYKEYQIKPNPILLDSLNSMSCRSDASLAEGIDDLTTDLYRDHFPSFTDYLYQHQGSCLEKALISGIGADLFVEERSKRASLIEKLATDLNDSTSLSPNKKKYILSLIRKVNPNALD</sequence>
<comment type="caution">
    <text evidence="1">The sequence shown here is derived from an EMBL/GenBank/DDBJ whole genome shotgun (WGS) entry which is preliminary data.</text>
</comment>
<name>A0ABP7MEB3_9BACT</name>
<dbReference type="PROSITE" id="PS51257">
    <property type="entry name" value="PROKAR_LIPOPROTEIN"/>
    <property type="match status" value="1"/>
</dbReference>
<organism evidence="1 2">
    <name type="scientific">Hymenobacter algoricola</name>
    <dbReference type="NCBI Taxonomy" id="486267"/>
    <lineage>
        <taxon>Bacteria</taxon>
        <taxon>Pseudomonadati</taxon>
        <taxon>Bacteroidota</taxon>
        <taxon>Cytophagia</taxon>
        <taxon>Cytophagales</taxon>
        <taxon>Hymenobacteraceae</taxon>
        <taxon>Hymenobacter</taxon>
    </lineage>
</organism>
<dbReference type="RefSeq" id="WP_345109381.1">
    <property type="nucleotide sequence ID" value="NZ_BAABDH010000005.1"/>
</dbReference>
<reference evidence="2" key="1">
    <citation type="journal article" date="2019" name="Int. J. Syst. Evol. Microbiol.">
        <title>The Global Catalogue of Microorganisms (GCM) 10K type strain sequencing project: providing services to taxonomists for standard genome sequencing and annotation.</title>
        <authorList>
            <consortium name="The Broad Institute Genomics Platform"/>
            <consortium name="The Broad Institute Genome Sequencing Center for Infectious Disease"/>
            <person name="Wu L."/>
            <person name="Ma J."/>
        </authorList>
    </citation>
    <scope>NUCLEOTIDE SEQUENCE [LARGE SCALE GENOMIC DNA]</scope>
    <source>
        <strain evidence="2">JCM 17214</strain>
    </source>
</reference>
<proteinExistence type="predicted"/>
<evidence type="ECO:0008006" key="3">
    <source>
        <dbReference type="Google" id="ProtNLM"/>
    </source>
</evidence>
<evidence type="ECO:0000313" key="2">
    <source>
        <dbReference type="Proteomes" id="UP001499909"/>
    </source>
</evidence>
<dbReference type="Proteomes" id="UP001499909">
    <property type="component" value="Unassembled WGS sequence"/>
</dbReference>
<accession>A0ABP7MEB3</accession>
<dbReference type="EMBL" id="BAABDH010000005">
    <property type="protein sequence ID" value="GAA3921019.1"/>
    <property type="molecule type" value="Genomic_DNA"/>
</dbReference>
<evidence type="ECO:0000313" key="1">
    <source>
        <dbReference type="EMBL" id="GAA3921019.1"/>
    </source>
</evidence>
<keyword evidence="2" id="KW-1185">Reference proteome</keyword>
<gene>
    <name evidence="1" type="ORF">GCM10022406_04140</name>
</gene>